<reference evidence="3" key="1">
    <citation type="submission" date="2020-10" db="EMBL/GenBank/DDBJ databases">
        <authorList>
            <person name="Gilroy R."/>
        </authorList>
    </citation>
    <scope>NUCLEOTIDE SEQUENCE</scope>
    <source>
        <strain evidence="3">USAMLcec3-3695</strain>
    </source>
</reference>
<feature type="chain" id="PRO_5039637198" evidence="2">
    <location>
        <begin position="22"/>
        <end position="358"/>
    </location>
</feature>
<reference evidence="3" key="2">
    <citation type="journal article" date="2021" name="PeerJ">
        <title>Extensive microbial diversity within the chicken gut microbiome revealed by metagenomics and culture.</title>
        <authorList>
            <person name="Gilroy R."/>
            <person name="Ravi A."/>
            <person name="Getino M."/>
            <person name="Pursley I."/>
            <person name="Horton D.L."/>
            <person name="Alikhan N.F."/>
            <person name="Baker D."/>
            <person name="Gharbi K."/>
            <person name="Hall N."/>
            <person name="Watson M."/>
            <person name="Adriaenssens E.M."/>
            <person name="Foster-Nyarko E."/>
            <person name="Jarju S."/>
            <person name="Secka A."/>
            <person name="Antonio M."/>
            <person name="Oren A."/>
            <person name="Chaudhuri R.R."/>
            <person name="La Ragione R."/>
            <person name="Hildebrand F."/>
            <person name="Pallen M.J."/>
        </authorList>
    </citation>
    <scope>NUCLEOTIDE SEQUENCE</scope>
    <source>
        <strain evidence="3">USAMLcec3-3695</strain>
    </source>
</reference>
<dbReference type="AlphaFoldDB" id="A0A9D1MBH3"/>
<accession>A0A9D1MBH3</accession>
<organism evidence="3 4">
    <name type="scientific">Candidatus Ornithomonoglobus merdipullorum</name>
    <dbReference type="NCBI Taxonomy" id="2840895"/>
    <lineage>
        <taxon>Bacteria</taxon>
        <taxon>Bacillati</taxon>
        <taxon>Bacillota</taxon>
        <taxon>Clostridia</taxon>
        <taxon>Candidatus Ornithomonoglobus</taxon>
    </lineage>
</organism>
<dbReference type="Proteomes" id="UP000824109">
    <property type="component" value="Unassembled WGS sequence"/>
</dbReference>
<evidence type="ECO:0000256" key="1">
    <source>
        <dbReference type="SAM" id="Phobius"/>
    </source>
</evidence>
<evidence type="ECO:0000256" key="2">
    <source>
        <dbReference type="SAM" id="SignalP"/>
    </source>
</evidence>
<feature type="transmembrane region" description="Helical" evidence="1">
    <location>
        <begin position="128"/>
        <end position="150"/>
    </location>
</feature>
<protein>
    <submittedName>
        <fullName evidence="3">Stage III sporulation protein AE</fullName>
    </submittedName>
</protein>
<evidence type="ECO:0000313" key="4">
    <source>
        <dbReference type="Proteomes" id="UP000824109"/>
    </source>
</evidence>
<feature type="transmembrane region" description="Helical" evidence="1">
    <location>
        <begin position="73"/>
        <end position="91"/>
    </location>
</feature>
<feature type="transmembrane region" description="Helical" evidence="1">
    <location>
        <begin position="328"/>
        <end position="353"/>
    </location>
</feature>
<feature type="signal peptide" evidence="2">
    <location>
        <begin position="1"/>
        <end position="21"/>
    </location>
</feature>
<dbReference type="Pfam" id="PF09546">
    <property type="entry name" value="Spore_III_AE"/>
    <property type="match status" value="1"/>
</dbReference>
<dbReference type="EMBL" id="DVNB01000050">
    <property type="protein sequence ID" value="HIU57144.1"/>
    <property type="molecule type" value="Genomic_DNA"/>
</dbReference>
<comment type="caution">
    <text evidence="3">The sequence shown here is derived from an EMBL/GenBank/DDBJ whole genome shotgun (WGS) entry which is preliminary data.</text>
</comment>
<proteinExistence type="predicted"/>
<feature type="transmembrane region" description="Helical" evidence="1">
    <location>
        <begin position="279"/>
        <end position="307"/>
    </location>
</feature>
<keyword evidence="1" id="KW-0472">Membrane</keyword>
<feature type="transmembrane region" description="Helical" evidence="1">
    <location>
        <begin position="162"/>
        <end position="190"/>
    </location>
</feature>
<name>A0A9D1MBH3_9FIRM</name>
<sequence>MRRIAAVTAVLVLLFSLPVCAEGLSVPDIDGYAGFGETVSEIASGSFSLDPIDILNNVIDGIMAELRSFASDAAVITVMALLSSAVGTLNTPLGESAAGRASFFAFFTVISGLALSCFQTALTYGTEVISLMTGFMTKLTPVLVLMLFTCCKTASAAAFEPVLSAAVFVVSVVIEKCLVPLMTFSAVLSVAGNIGDRSKISGFIKIVRSVTKWLMALVITLFTGINAIYGFSAAALDAVGAKTIKFAVGSLVPVVGGFLSDTLETVASSASLLKNAAGISGMLIICGICVTPVIKIGIMQLLLKLAAAMTEPVTDGRISSMIWDMSEAVTSVFGTVILTAVLFLINICIILTATGVSG</sequence>
<evidence type="ECO:0000313" key="3">
    <source>
        <dbReference type="EMBL" id="HIU57144.1"/>
    </source>
</evidence>
<gene>
    <name evidence="3" type="ORF">IAA61_04945</name>
</gene>
<keyword evidence="2" id="KW-0732">Signal</keyword>
<dbReference type="InterPro" id="IPR014194">
    <property type="entry name" value="Spore_III_AE"/>
</dbReference>
<keyword evidence="1" id="KW-1133">Transmembrane helix</keyword>
<feature type="transmembrane region" description="Helical" evidence="1">
    <location>
        <begin position="210"/>
        <end position="231"/>
    </location>
</feature>
<feature type="transmembrane region" description="Helical" evidence="1">
    <location>
        <begin position="103"/>
        <end position="122"/>
    </location>
</feature>
<keyword evidence="1" id="KW-0812">Transmembrane</keyword>